<sequence>MSGKSRIANFDDLMTTTDDSMASLSPEQRIYMERIFTTWRSNIGQSWLEVLKPEFNKPYFIKLLMFVAQEMIEAHVYPPPEDVFSFTQACDITNVKVIIVGQNPYHKPNRAHGVLLLNTMLTVREGVAGSHMNKGWETFTDAIISWFNNNCSGIVFILWGEHAKKKRCHIDEGTHYILEAAHPSPLSAHGGFFGCGHFSKCNQLLASDGKMPINWSYLP</sequence>
<dbReference type="InterPro" id="IPR002043">
    <property type="entry name" value="UDG_fam1"/>
</dbReference>
<evidence type="ECO:0000256" key="1">
    <source>
        <dbReference type="ARBA" id="ARBA00008184"/>
    </source>
</evidence>
<accession>A0ABD3VVV4</accession>
<dbReference type="CDD" id="cd10027">
    <property type="entry name" value="UDG-F1-like"/>
    <property type="match status" value="1"/>
</dbReference>
<keyword evidence="4" id="KW-0234">DNA repair</keyword>
<evidence type="ECO:0000256" key="4">
    <source>
        <dbReference type="ARBA" id="ARBA00023204"/>
    </source>
</evidence>
<keyword evidence="7" id="KW-1185">Reference proteome</keyword>
<dbReference type="SMART" id="SM00987">
    <property type="entry name" value="UreE_C"/>
    <property type="match status" value="1"/>
</dbReference>
<comment type="similarity">
    <text evidence="1">Belongs to the uracil-DNA glycosylase (UDG) superfamily. UNG family.</text>
</comment>
<proteinExistence type="inferred from homology"/>
<dbReference type="SUPFAM" id="SSF52141">
    <property type="entry name" value="Uracil-DNA glycosylase-like"/>
    <property type="match status" value="1"/>
</dbReference>
<dbReference type="GO" id="GO:0006281">
    <property type="term" value="P:DNA repair"/>
    <property type="evidence" value="ECO:0007669"/>
    <property type="project" value="UniProtKB-KW"/>
</dbReference>
<dbReference type="InterPro" id="IPR036895">
    <property type="entry name" value="Uracil-DNA_glycosylase-like_sf"/>
</dbReference>
<evidence type="ECO:0000313" key="7">
    <source>
        <dbReference type="Proteomes" id="UP001634394"/>
    </source>
</evidence>
<dbReference type="EMBL" id="JBJQND010000010">
    <property type="protein sequence ID" value="KAL3864643.1"/>
    <property type="molecule type" value="Genomic_DNA"/>
</dbReference>
<dbReference type="Gene3D" id="3.40.470.10">
    <property type="entry name" value="Uracil-DNA glycosylase-like domain"/>
    <property type="match status" value="2"/>
</dbReference>
<protein>
    <recommendedName>
        <fullName evidence="5">Uracil-DNA glycosylase-like domain-containing protein</fullName>
    </recommendedName>
</protein>
<gene>
    <name evidence="6" type="ORF">ACJMK2_006308</name>
</gene>
<name>A0ABD3VVV4_SINWO</name>
<keyword evidence="3" id="KW-0378">Hydrolase</keyword>
<evidence type="ECO:0000313" key="6">
    <source>
        <dbReference type="EMBL" id="KAL3864643.1"/>
    </source>
</evidence>
<dbReference type="AlphaFoldDB" id="A0ABD3VVV4"/>
<evidence type="ECO:0000259" key="5">
    <source>
        <dbReference type="SMART" id="SM00986"/>
    </source>
</evidence>
<organism evidence="6 7">
    <name type="scientific">Sinanodonta woodiana</name>
    <name type="common">Chinese pond mussel</name>
    <name type="synonym">Anodonta woodiana</name>
    <dbReference type="NCBI Taxonomy" id="1069815"/>
    <lineage>
        <taxon>Eukaryota</taxon>
        <taxon>Metazoa</taxon>
        <taxon>Spiralia</taxon>
        <taxon>Lophotrochozoa</taxon>
        <taxon>Mollusca</taxon>
        <taxon>Bivalvia</taxon>
        <taxon>Autobranchia</taxon>
        <taxon>Heteroconchia</taxon>
        <taxon>Palaeoheterodonta</taxon>
        <taxon>Unionida</taxon>
        <taxon>Unionoidea</taxon>
        <taxon>Unionidae</taxon>
        <taxon>Unioninae</taxon>
        <taxon>Sinanodonta</taxon>
    </lineage>
</organism>
<dbReference type="GO" id="GO:0004844">
    <property type="term" value="F:uracil DNA N-glycosylase activity"/>
    <property type="evidence" value="ECO:0007669"/>
    <property type="project" value="UniProtKB-ARBA"/>
</dbReference>
<dbReference type="PANTHER" id="PTHR11264">
    <property type="entry name" value="URACIL-DNA GLYCOSYLASE"/>
    <property type="match status" value="1"/>
</dbReference>
<evidence type="ECO:0000256" key="3">
    <source>
        <dbReference type="ARBA" id="ARBA00022801"/>
    </source>
</evidence>
<comment type="caution">
    <text evidence="6">The sequence shown here is derived from an EMBL/GenBank/DDBJ whole genome shotgun (WGS) entry which is preliminary data.</text>
</comment>
<dbReference type="SMART" id="SM00986">
    <property type="entry name" value="UDG"/>
    <property type="match status" value="1"/>
</dbReference>
<feature type="domain" description="Uracil-DNA glycosylase-like" evidence="5">
    <location>
        <begin position="88"/>
        <end position="205"/>
    </location>
</feature>
<evidence type="ECO:0000256" key="2">
    <source>
        <dbReference type="ARBA" id="ARBA00022763"/>
    </source>
</evidence>
<dbReference type="PANTHER" id="PTHR11264:SF0">
    <property type="entry name" value="URACIL-DNA GLYCOSYLASE"/>
    <property type="match status" value="1"/>
</dbReference>
<reference evidence="6 7" key="1">
    <citation type="submission" date="2024-11" db="EMBL/GenBank/DDBJ databases">
        <title>Chromosome-level genome assembly of the freshwater bivalve Anodonta woodiana.</title>
        <authorList>
            <person name="Chen X."/>
        </authorList>
    </citation>
    <scope>NUCLEOTIDE SEQUENCE [LARGE SCALE GENOMIC DNA]</scope>
    <source>
        <strain evidence="6">MN2024</strain>
        <tissue evidence="6">Gills</tissue>
    </source>
</reference>
<dbReference type="Proteomes" id="UP001634394">
    <property type="component" value="Unassembled WGS sequence"/>
</dbReference>
<keyword evidence="2" id="KW-0227">DNA damage</keyword>
<dbReference type="InterPro" id="IPR005122">
    <property type="entry name" value="Uracil-DNA_glycosylase-like"/>
</dbReference>
<dbReference type="Pfam" id="PF03167">
    <property type="entry name" value="UDG"/>
    <property type="match status" value="1"/>
</dbReference>